<protein>
    <recommendedName>
        <fullName evidence="5">Secreted protein</fullName>
    </recommendedName>
</protein>
<dbReference type="AlphaFoldDB" id="F4S638"/>
<organism evidence="4">
    <name type="scientific">Melampsora larici-populina (strain 98AG31 / pathotype 3-4-7)</name>
    <name type="common">Poplar leaf rust fungus</name>
    <dbReference type="NCBI Taxonomy" id="747676"/>
    <lineage>
        <taxon>Eukaryota</taxon>
        <taxon>Fungi</taxon>
        <taxon>Dikarya</taxon>
        <taxon>Basidiomycota</taxon>
        <taxon>Pucciniomycotina</taxon>
        <taxon>Pucciniomycetes</taxon>
        <taxon>Pucciniales</taxon>
        <taxon>Melampsoraceae</taxon>
        <taxon>Melampsora</taxon>
    </lineage>
</organism>
<dbReference type="GeneID" id="18931000"/>
<dbReference type="KEGG" id="mlr:MELLADRAFT_68247"/>
<keyword evidence="4" id="KW-1185">Reference proteome</keyword>
<evidence type="ECO:0000256" key="2">
    <source>
        <dbReference type="SAM" id="SignalP"/>
    </source>
</evidence>
<proteinExistence type="predicted"/>
<name>F4S638_MELLP</name>
<feature type="compositionally biased region" description="Basic and acidic residues" evidence="1">
    <location>
        <begin position="172"/>
        <end position="198"/>
    </location>
</feature>
<reference evidence="4" key="1">
    <citation type="journal article" date="2011" name="Proc. Natl. Acad. Sci. U.S.A.">
        <title>Obligate biotrophy features unraveled by the genomic analysis of rust fungi.</title>
        <authorList>
            <person name="Duplessis S."/>
            <person name="Cuomo C.A."/>
            <person name="Lin Y.-C."/>
            <person name="Aerts A."/>
            <person name="Tisserant E."/>
            <person name="Veneault-Fourrey C."/>
            <person name="Joly D.L."/>
            <person name="Hacquard S."/>
            <person name="Amselem J."/>
            <person name="Cantarel B.L."/>
            <person name="Chiu R."/>
            <person name="Coutinho P.M."/>
            <person name="Feau N."/>
            <person name="Field M."/>
            <person name="Frey P."/>
            <person name="Gelhaye E."/>
            <person name="Goldberg J."/>
            <person name="Grabherr M.G."/>
            <person name="Kodira C.D."/>
            <person name="Kohler A."/>
            <person name="Kuees U."/>
            <person name="Lindquist E.A."/>
            <person name="Lucas S.M."/>
            <person name="Mago R."/>
            <person name="Mauceli E."/>
            <person name="Morin E."/>
            <person name="Murat C."/>
            <person name="Pangilinan J.L."/>
            <person name="Park R."/>
            <person name="Pearson M."/>
            <person name="Quesneville H."/>
            <person name="Rouhier N."/>
            <person name="Sakthikumar S."/>
            <person name="Salamov A.A."/>
            <person name="Schmutz J."/>
            <person name="Selles B."/>
            <person name="Shapiro H."/>
            <person name="Tanguay P."/>
            <person name="Tuskan G.A."/>
            <person name="Henrissat B."/>
            <person name="Van de Peer Y."/>
            <person name="Rouze P."/>
            <person name="Ellis J.G."/>
            <person name="Dodds P.N."/>
            <person name="Schein J.E."/>
            <person name="Zhong S."/>
            <person name="Hamelin R.C."/>
            <person name="Grigoriev I.V."/>
            <person name="Szabo L.J."/>
            <person name="Martin F."/>
        </authorList>
    </citation>
    <scope>NUCLEOTIDE SEQUENCE [LARGE SCALE GENOMIC DNA]</scope>
    <source>
        <strain evidence="4">98AG31 / pathotype 3-4-7</strain>
    </source>
</reference>
<dbReference type="InParanoid" id="F4S638"/>
<dbReference type="HOGENOM" id="CLU_392358_0_0_1"/>
<feature type="signal peptide" evidence="2">
    <location>
        <begin position="1"/>
        <end position="20"/>
    </location>
</feature>
<dbReference type="Proteomes" id="UP000001072">
    <property type="component" value="Unassembled WGS sequence"/>
</dbReference>
<dbReference type="VEuPathDB" id="FungiDB:MELLADRAFT_68247"/>
<keyword evidence="2" id="KW-0732">Signal</keyword>
<accession>F4S638</accession>
<feature type="region of interest" description="Disordered" evidence="1">
    <location>
        <begin position="155"/>
        <end position="215"/>
    </location>
</feature>
<evidence type="ECO:0000313" key="4">
    <source>
        <dbReference type="Proteomes" id="UP000001072"/>
    </source>
</evidence>
<dbReference type="OrthoDB" id="10413632at2759"/>
<dbReference type="RefSeq" id="XP_007416816.1">
    <property type="nucleotide sequence ID" value="XM_007416754.1"/>
</dbReference>
<feature type="region of interest" description="Disordered" evidence="1">
    <location>
        <begin position="104"/>
        <end position="142"/>
    </location>
</feature>
<gene>
    <name evidence="3" type="ORF">MELLADRAFT_68247</name>
</gene>
<feature type="chain" id="PRO_5003318289" description="Secreted protein" evidence="2">
    <location>
        <begin position="21"/>
        <end position="703"/>
    </location>
</feature>
<sequence>MTPFTLRLFTLFVLATEISCSPMENVSQFNLMDSHAEAMQAPEIPIIQHCGNQAFRVTDNQGYQFLPLDSLSDQSGSHQETISSRTILPFDLNFPPDPITKTAFKPSTQEHVGLKSFTDDDGSPQLSRELDLNSPPDSTIQPSVVMSTIEGDARVESSMDEDGSQRLQGGFKNDRYSHAQSDPHTRIPLEGDTQKREQSAMNEGYVPDDMELDGSSESFDMIEDIPSPRVGKSLSAFKQKKIQKSKSKDKLHRSQEYVFVNSGRVAKISNDRVNMIEQRLYVMPGTKYLARSTRNIGIEAAVQEKLYFGKHGDNSWFQLLYKDMEVNNRELNPNLDNHLAKKAQNAVHRVYHEVTTTFFGVLVLLYPHSKDGKHTSIRSGWEFITNLLEPWRTIDWQDSYRALSIISDAFDINDSSLLLSYTMNLGRYTTVSLKLMWKMTEKWKSQFSYHSSEQIGSLSDFCKKLHTALKKKGAFPNSEIALLDPSSSLERSIPSPSVQAVEATTHPKKNLTHSQIITACVDKLKNVGQHALKHLKKFSLHIVEQIFERIRTNVQSNQLDWPMDFEMGFEVTLNRAKRTMTYGFIGVLQSLHPSQELADGTSPVVVDGLKFLVDFMKNWDSSDLLKALSTKKPNLEAVAETHDPSILLSYLIRLTGKNYTYISNSVYWGLYKSWEAWTELSLENKKTFDDSGSFWIAIQERLL</sequence>
<evidence type="ECO:0000313" key="3">
    <source>
        <dbReference type="EMBL" id="EGF99868.1"/>
    </source>
</evidence>
<dbReference type="EMBL" id="GL883153">
    <property type="protein sequence ID" value="EGF99868.1"/>
    <property type="molecule type" value="Genomic_DNA"/>
</dbReference>
<evidence type="ECO:0000256" key="1">
    <source>
        <dbReference type="SAM" id="MobiDB-lite"/>
    </source>
</evidence>
<evidence type="ECO:0008006" key="5">
    <source>
        <dbReference type="Google" id="ProtNLM"/>
    </source>
</evidence>